<dbReference type="PANTHER" id="PTHR10151">
    <property type="entry name" value="ECTONUCLEOTIDE PYROPHOSPHATASE/PHOSPHODIESTERASE"/>
    <property type="match status" value="1"/>
</dbReference>
<dbReference type="Pfam" id="PF01663">
    <property type="entry name" value="Phosphodiest"/>
    <property type="match status" value="1"/>
</dbReference>
<dbReference type="InterPro" id="IPR017850">
    <property type="entry name" value="Alkaline_phosphatase_core_sf"/>
</dbReference>
<dbReference type="OrthoDB" id="1956004at2"/>
<dbReference type="RefSeq" id="WP_145353204.1">
    <property type="nucleotide sequence ID" value="NZ_CP036262.1"/>
</dbReference>
<dbReference type="SUPFAM" id="SSF53649">
    <property type="entry name" value="Alkaline phosphatase-like"/>
    <property type="match status" value="1"/>
</dbReference>
<dbReference type="EMBL" id="CP036262">
    <property type="protein sequence ID" value="QDS95206.1"/>
    <property type="molecule type" value="Genomic_DNA"/>
</dbReference>
<dbReference type="AlphaFoldDB" id="A0A517MJY5"/>
<dbReference type="GO" id="GO:0016787">
    <property type="term" value="F:hydrolase activity"/>
    <property type="evidence" value="ECO:0007669"/>
    <property type="project" value="UniProtKB-ARBA"/>
</dbReference>
<dbReference type="Gene3D" id="3.40.720.10">
    <property type="entry name" value="Alkaline Phosphatase, subunit A"/>
    <property type="match status" value="1"/>
</dbReference>
<dbReference type="KEGG" id="rml:FF011L_39990"/>
<evidence type="ECO:0000313" key="2">
    <source>
        <dbReference type="Proteomes" id="UP000320672"/>
    </source>
</evidence>
<organism evidence="1 2">
    <name type="scientific">Roseimaritima multifibrata</name>
    <dbReference type="NCBI Taxonomy" id="1930274"/>
    <lineage>
        <taxon>Bacteria</taxon>
        <taxon>Pseudomonadati</taxon>
        <taxon>Planctomycetota</taxon>
        <taxon>Planctomycetia</taxon>
        <taxon>Pirellulales</taxon>
        <taxon>Pirellulaceae</taxon>
        <taxon>Roseimaritima</taxon>
    </lineage>
</organism>
<proteinExistence type="predicted"/>
<dbReference type="PANTHER" id="PTHR10151:SF120">
    <property type="entry name" value="BIS(5'-ADENOSYL)-TRIPHOSPHATASE"/>
    <property type="match status" value="1"/>
</dbReference>
<evidence type="ECO:0000313" key="1">
    <source>
        <dbReference type="EMBL" id="QDS95206.1"/>
    </source>
</evidence>
<reference evidence="1 2" key="1">
    <citation type="submission" date="2019-02" db="EMBL/GenBank/DDBJ databases">
        <title>Deep-cultivation of Planctomycetes and their phenomic and genomic characterization uncovers novel biology.</title>
        <authorList>
            <person name="Wiegand S."/>
            <person name="Jogler M."/>
            <person name="Boedeker C."/>
            <person name="Pinto D."/>
            <person name="Vollmers J."/>
            <person name="Rivas-Marin E."/>
            <person name="Kohn T."/>
            <person name="Peeters S.H."/>
            <person name="Heuer A."/>
            <person name="Rast P."/>
            <person name="Oberbeckmann S."/>
            <person name="Bunk B."/>
            <person name="Jeske O."/>
            <person name="Meyerdierks A."/>
            <person name="Storesund J.E."/>
            <person name="Kallscheuer N."/>
            <person name="Luecker S."/>
            <person name="Lage O.M."/>
            <person name="Pohl T."/>
            <person name="Merkel B.J."/>
            <person name="Hornburger P."/>
            <person name="Mueller R.-W."/>
            <person name="Bruemmer F."/>
            <person name="Labrenz M."/>
            <person name="Spormann A.M."/>
            <person name="Op den Camp H."/>
            <person name="Overmann J."/>
            <person name="Amann R."/>
            <person name="Jetten M.S.M."/>
            <person name="Mascher T."/>
            <person name="Medema M.H."/>
            <person name="Devos D.P."/>
            <person name="Kaster A.-K."/>
            <person name="Ovreas L."/>
            <person name="Rohde M."/>
            <person name="Galperin M.Y."/>
            <person name="Jogler C."/>
        </authorList>
    </citation>
    <scope>NUCLEOTIDE SEQUENCE [LARGE SCALE GENOMIC DNA]</scope>
    <source>
        <strain evidence="1 2">FF011L</strain>
    </source>
</reference>
<dbReference type="Proteomes" id="UP000320672">
    <property type="component" value="Chromosome"/>
</dbReference>
<protein>
    <submittedName>
        <fullName evidence="1">Type I phosphodiesterase / nucleotide pyrophosphatase</fullName>
    </submittedName>
</protein>
<gene>
    <name evidence="1" type="ORF">FF011L_39990</name>
</gene>
<accession>A0A517MJY5</accession>
<keyword evidence="2" id="KW-1185">Reference proteome</keyword>
<sequence length="343" mass="36988">MPRLQLWGIAPSNEHGTSNTFRLLGLFLVTLASAPFAFAAEPAAANLPQSSKTPKVLLIGIDGLRVDALKKANTPALDQLAAAGSIRYQTRVISEQVPDSDTISGPGWTTYLTGTWADRHGVLDNSFKGRKSDQAPHLFRLTKQGNPDLLTASFLDWTPLNQHVTTDADVNVIVSPNAKMDEYVGGDETIAHMAAALLASRPIDIAFVYLGAVDETGHKHGFHPTVKPYMDQIETTDRHIQRLLEAIAARPTYDQEDWLVVVGSDHGGEGTGHGGGRENSMVYHTAMIVSGDAALPNSKTDETPSVSTTDITAVALTHLGITLEPEWKLAGDATLWLKPSDRQ</sequence>
<dbReference type="InterPro" id="IPR002591">
    <property type="entry name" value="Phosphodiest/P_Trfase"/>
</dbReference>
<name>A0A517MJY5_9BACT</name>